<proteinExistence type="predicted"/>
<evidence type="ECO:0000313" key="1">
    <source>
        <dbReference type="EMBL" id="ELU05347.1"/>
    </source>
</evidence>
<reference evidence="3" key="1">
    <citation type="submission" date="2012-12" db="EMBL/GenBank/DDBJ databases">
        <authorList>
            <person name="Hellsten U."/>
            <person name="Grimwood J."/>
            <person name="Chapman J.A."/>
            <person name="Shapiro H."/>
            <person name="Aerts A."/>
            <person name="Otillar R.P."/>
            <person name="Terry A.Y."/>
            <person name="Boore J.L."/>
            <person name="Simakov O."/>
            <person name="Marletaz F."/>
            <person name="Cho S.-J."/>
            <person name="Edsinger-Gonzales E."/>
            <person name="Havlak P."/>
            <person name="Kuo D.-H."/>
            <person name="Larsson T."/>
            <person name="Lv J."/>
            <person name="Arendt D."/>
            <person name="Savage R."/>
            <person name="Osoegawa K."/>
            <person name="de Jong P."/>
            <person name="Lindberg D.R."/>
            <person name="Seaver E.C."/>
            <person name="Weisblat D.A."/>
            <person name="Putnam N.H."/>
            <person name="Grigoriev I.V."/>
            <person name="Rokhsar D.S."/>
        </authorList>
    </citation>
    <scope>NUCLEOTIDE SEQUENCE</scope>
    <source>
        <strain evidence="3">I ESC-2004</strain>
    </source>
</reference>
<keyword evidence="3" id="KW-1185">Reference proteome</keyword>
<dbReference type="HOGENOM" id="CLU_1195832_0_0_1"/>
<sequence length="232" mass="26694">MDTSLAVDAGSCQETDFQKAEKITPKGSGGWPTDRKYYLKKFPGMKLRVKGRPCVTCGGRLSRCVYGDSVIELEQLPMPRLADTSVTLPPKFKNNLDFYFKKYLANDPPNLFLYGPTFIHEISEPLHKTSARLFGLIKKFNQLVPRTTDVVWLPAACVFVKTARINQKLLKLNHILFDQLKHQFVNDSHPWHGFYDEYALTIPLSSMKVDDVHLRQEYYNVLMEHFVSVFCN</sequence>
<dbReference type="EMBL" id="AMQN01007873">
    <property type="status" value="NOT_ANNOTATED_CDS"/>
    <property type="molecule type" value="Genomic_DNA"/>
</dbReference>
<evidence type="ECO:0000313" key="2">
    <source>
        <dbReference type="EnsemblMetazoa" id="CapteP193045"/>
    </source>
</evidence>
<dbReference type="EMBL" id="KB301608">
    <property type="protein sequence ID" value="ELU05347.1"/>
    <property type="molecule type" value="Genomic_DNA"/>
</dbReference>
<dbReference type="EnsemblMetazoa" id="CapteT193045">
    <property type="protein sequence ID" value="CapteP193045"/>
    <property type="gene ID" value="CapteG193045"/>
</dbReference>
<dbReference type="AlphaFoldDB" id="R7UN24"/>
<evidence type="ECO:0000313" key="3">
    <source>
        <dbReference type="Proteomes" id="UP000014760"/>
    </source>
</evidence>
<organism evidence="1">
    <name type="scientific">Capitella teleta</name>
    <name type="common">Polychaete worm</name>
    <dbReference type="NCBI Taxonomy" id="283909"/>
    <lineage>
        <taxon>Eukaryota</taxon>
        <taxon>Metazoa</taxon>
        <taxon>Spiralia</taxon>
        <taxon>Lophotrochozoa</taxon>
        <taxon>Annelida</taxon>
        <taxon>Polychaeta</taxon>
        <taxon>Sedentaria</taxon>
        <taxon>Scolecida</taxon>
        <taxon>Capitellidae</taxon>
        <taxon>Capitella</taxon>
    </lineage>
</organism>
<protein>
    <submittedName>
        <fullName evidence="1 2">Uncharacterized protein</fullName>
    </submittedName>
</protein>
<name>R7UN24_CAPTE</name>
<accession>R7UN24</accession>
<reference evidence="1 3" key="2">
    <citation type="journal article" date="2013" name="Nature">
        <title>Insights into bilaterian evolution from three spiralian genomes.</title>
        <authorList>
            <person name="Simakov O."/>
            <person name="Marletaz F."/>
            <person name="Cho S.J."/>
            <person name="Edsinger-Gonzales E."/>
            <person name="Havlak P."/>
            <person name="Hellsten U."/>
            <person name="Kuo D.H."/>
            <person name="Larsson T."/>
            <person name="Lv J."/>
            <person name="Arendt D."/>
            <person name="Savage R."/>
            <person name="Osoegawa K."/>
            <person name="de Jong P."/>
            <person name="Grimwood J."/>
            <person name="Chapman J.A."/>
            <person name="Shapiro H."/>
            <person name="Aerts A."/>
            <person name="Otillar R.P."/>
            <person name="Terry A.Y."/>
            <person name="Boore J.L."/>
            <person name="Grigoriev I.V."/>
            <person name="Lindberg D.R."/>
            <person name="Seaver E.C."/>
            <person name="Weisblat D.A."/>
            <person name="Putnam N.H."/>
            <person name="Rokhsar D.S."/>
        </authorList>
    </citation>
    <scope>NUCLEOTIDE SEQUENCE</scope>
    <source>
        <strain evidence="1 3">I ESC-2004</strain>
    </source>
</reference>
<gene>
    <name evidence="1" type="ORF">CAPTEDRAFT_193045</name>
</gene>
<reference evidence="2" key="3">
    <citation type="submission" date="2015-06" db="UniProtKB">
        <authorList>
            <consortium name="EnsemblMetazoa"/>
        </authorList>
    </citation>
    <scope>IDENTIFICATION</scope>
</reference>
<dbReference type="Proteomes" id="UP000014760">
    <property type="component" value="Unassembled WGS sequence"/>
</dbReference>